<comment type="caution">
    <text evidence="1">The sequence shown here is derived from an EMBL/GenBank/DDBJ whole genome shotgun (WGS) entry which is preliminary data.</text>
</comment>
<keyword evidence="2" id="KW-1185">Reference proteome</keyword>
<protein>
    <submittedName>
        <fullName evidence="1">Uncharacterized protein</fullName>
    </submittedName>
</protein>
<evidence type="ECO:0000313" key="1">
    <source>
        <dbReference type="EMBL" id="RNA00449.1"/>
    </source>
</evidence>
<feature type="non-terminal residue" evidence="1">
    <location>
        <position position="1"/>
    </location>
</feature>
<evidence type="ECO:0000313" key="2">
    <source>
        <dbReference type="Proteomes" id="UP000276133"/>
    </source>
</evidence>
<dbReference type="Proteomes" id="UP000276133">
    <property type="component" value="Unassembled WGS sequence"/>
</dbReference>
<organism evidence="1 2">
    <name type="scientific">Brachionus plicatilis</name>
    <name type="common">Marine rotifer</name>
    <name type="synonym">Brachionus muelleri</name>
    <dbReference type="NCBI Taxonomy" id="10195"/>
    <lineage>
        <taxon>Eukaryota</taxon>
        <taxon>Metazoa</taxon>
        <taxon>Spiralia</taxon>
        <taxon>Gnathifera</taxon>
        <taxon>Rotifera</taxon>
        <taxon>Eurotatoria</taxon>
        <taxon>Monogononta</taxon>
        <taxon>Pseudotrocha</taxon>
        <taxon>Ploima</taxon>
        <taxon>Brachionidae</taxon>
        <taxon>Brachionus</taxon>
    </lineage>
</organism>
<proteinExistence type="predicted"/>
<name>A0A3M7PN88_BRAPC</name>
<dbReference type="EMBL" id="REGN01009752">
    <property type="protein sequence ID" value="RNA00449.1"/>
    <property type="molecule type" value="Genomic_DNA"/>
</dbReference>
<dbReference type="AlphaFoldDB" id="A0A3M7PN88"/>
<sequence>HPAKTLNIKGIFERIAIDLVFGLPLTEEGFLGVMVISEYLNKYPYLHPKYRGPFTVIGLTKNDNYIVEDALKNIPFHGSD</sequence>
<dbReference type="OrthoDB" id="5592268at2759"/>
<accession>A0A3M7PN88</accession>
<reference evidence="1 2" key="1">
    <citation type="journal article" date="2018" name="Sci. Rep.">
        <title>Genomic signatures of local adaptation to the degree of environmental predictability in rotifers.</title>
        <authorList>
            <person name="Franch-Gras L."/>
            <person name="Hahn C."/>
            <person name="Garcia-Roger E.M."/>
            <person name="Carmona M.J."/>
            <person name="Serra M."/>
            <person name="Gomez A."/>
        </authorList>
    </citation>
    <scope>NUCLEOTIDE SEQUENCE [LARGE SCALE GENOMIC DNA]</scope>
    <source>
        <strain evidence="1">HYR1</strain>
    </source>
</reference>
<gene>
    <name evidence="1" type="ORF">BpHYR1_031568</name>
</gene>